<reference evidence="2 3" key="1">
    <citation type="submission" date="2024-01" db="EMBL/GenBank/DDBJ databases">
        <title>A draft genome for a cacao thread blight-causing isolate of Paramarasmius palmivorus.</title>
        <authorList>
            <person name="Baruah I.K."/>
            <person name="Bukari Y."/>
            <person name="Amoako-Attah I."/>
            <person name="Meinhardt L.W."/>
            <person name="Bailey B.A."/>
            <person name="Cohen S.P."/>
        </authorList>
    </citation>
    <scope>NUCLEOTIDE SEQUENCE [LARGE SCALE GENOMIC DNA]</scope>
    <source>
        <strain evidence="2 3">GH-12</strain>
    </source>
</reference>
<feature type="region of interest" description="Disordered" evidence="1">
    <location>
        <begin position="208"/>
        <end position="229"/>
    </location>
</feature>
<protein>
    <submittedName>
        <fullName evidence="2">Uncharacterized protein</fullName>
    </submittedName>
</protein>
<comment type="caution">
    <text evidence="2">The sequence shown here is derived from an EMBL/GenBank/DDBJ whole genome shotgun (WGS) entry which is preliminary data.</text>
</comment>
<evidence type="ECO:0000313" key="3">
    <source>
        <dbReference type="Proteomes" id="UP001383192"/>
    </source>
</evidence>
<feature type="compositionally biased region" description="Basic residues" evidence="1">
    <location>
        <begin position="312"/>
        <end position="321"/>
    </location>
</feature>
<name>A0AAW0CGY6_9AGAR</name>
<evidence type="ECO:0000256" key="1">
    <source>
        <dbReference type="SAM" id="MobiDB-lite"/>
    </source>
</evidence>
<keyword evidence="3" id="KW-1185">Reference proteome</keyword>
<feature type="compositionally biased region" description="Low complexity" evidence="1">
    <location>
        <begin position="107"/>
        <end position="142"/>
    </location>
</feature>
<evidence type="ECO:0000313" key="2">
    <source>
        <dbReference type="EMBL" id="KAK7038878.1"/>
    </source>
</evidence>
<organism evidence="2 3">
    <name type="scientific">Paramarasmius palmivorus</name>
    <dbReference type="NCBI Taxonomy" id="297713"/>
    <lineage>
        <taxon>Eukaryota</taxon>
        <taxon>Fungi</taxon>
        <taxon>Dikarya</taxon>
        <taxon>Basidiomycota</taxon>
        <taxon>Agaricomycotina</taxon>
        <taxon>Agaricomycetes</taxon>
        <taxon>Agaricomycetidae</taxon>
        <taxon>Agaricales</taxon>
        <taxon>Marasmiineae</taxon>
        <taxon>Marasmiaceae</taxon>
        <taxon>Paramarasmius</taxon>
    </lineage>
</organism>
<dbReference type="AlphaFoldDB" id="A0AAW0CGY6"/>
<accession>A0AAW0CGY6</accession>
<feature type="compositionally biased region" description="Low complexity" evidence="1">
    <location>
        <begin position="173"/>
        <end position="184"/>
    </location>
</feature>
<feature type="compositionally biased region" description="Polar residues" evidence="1">
    <location>
        <begin position="356"/>
        <end position="366"/>
    </location>
</feature>
<feature type="compositionally biased region" description="Basic residues" evidence="1">
    <location>
        <begin position="11"/>
        <end position="20"/>
    </location>
</feature>
<feature type="region of interest" description="Disordered" evidence="1">
    <location>
        <begin position="1"/>
        <end position="20"/>
    </location>
</feature>
<feature type="compositionally biased region" description="Acidic residues" evidence="1">
    <location>
        <begin position="212"/>
        <end position="226"/>
    </location>
</feature>
<dbReference type="Proteomes" id="UP001383192">
    <property type="component" value="Unassembled WGS sequence"/>
</dbReference>
<proteinExistence type="predicted"/>
<dbReference type="EMBL" id="JAYKXP010000042">
    <property type="protein sequence ID" value="KAK7038878.1"/>
    <property type="molecule type" value="Genomic_DNA"/>
</dbReference>
<feature type="compositionally biased region" description="Polar residues" evidence="1">
    <location>
        <begin position="53"/>
        <end position="64"/>
    </location>
</feature>
<feature type="region of interest" description="Disordered" evidence="1">
    <location>
        <begin position="277"/>
        <end position="366"/>
    </location>
</feature>
<gene>
    <name evidence="2" type="ORF">VNI00_010510</name>
</gene>
<sequence>MTGSKSFFSTHLKRQPRTRKRLADLCQLLGASSKTEREELKVIVEDASEDSRMSCSSRASTAESIRSGRVTPKPSDAWVSKEDEEILEPNSSLLCAPRPAPRPPTPSHSIASSPSRSPSPSLYASPYSSPSSSTTGLPLTPNSDEEFSVSPRSTKPLTIVKRGPSPNIFLDTSVADDVSSRSRVPTPALYDSPSSCSKLDGVILSPSYLSFSDDEDEDDEDEDSLSDSEWYSNELSTLLTLRSAMPQRAFVPGRNAKFSSRPESIYIPPSSSFRLSKALPKLPSNQLDPSYPKESAHVDHTPITPPPPVPPKKTKSTRTRTRPPALSLRRPPPRISVPTPVGDEGDSFTDVFSPVNPRSRSGSSEGTALLRELQFEVEIGQAMRLPASLPTSPVVADEEAHGIFEDDIEWSVPKASQLRSRWSSSTIGTLYNESRSPIPTTITRFFGSPQKSRQ</sequence>
<feature type="region of interest" description="Disordered" evidence="1">
    <location>
        <begin position="44"/>
        <end position="196"/>
    </location>
</feature>